<feature type="region of interest" description="Disordered" evidence="1">
    <location>
        <begin position="84"/>
        <end position="154"/>
    </location>
</feature>
<accession>A0A6A6C1G6</accession>
<feature type="compositionally biased region" description="Basic and acidic residues" evidence="1">
    <location>
        <begin position="472"/>
        <end position="483"/>
    </location>
</feature>
<dbReference type="Proteomes" id="UP000799537">
    <property type="component" value="Unassembled WGS sequence"/>
</dbReference>
<sequence length="576" mass="63865">MSDAISKAPETYPFDNTVGAYYFVQDDTKIFFGKEPGNYFRLYNGIRVYTDRNTHETYTVAANGARVPFNTTPRTVARDTALYKSRQALSRTTSSSAQQSSRSPGESTGSRSPEVVVGSLDSGYGTSYSTASLTNPAKQSLSTRDRQNASDDMNNIKSHLKGMKISGNTQTADNSFTQEATNIPGVYEIVIKAADNKPHSTYRVGDFKGTTSKAAREKGIRSTKLITGTGGQNEDRIDARYKTRSRKGHRFRSYEVIETLEADPPPPLQSRLTTVTNDPAYGRHRVRPRKWIVIEDHDTSCSVVPIRTYFGYGVSYQNVRKSDHMIVHSNDPANPPQPLAAEEARRGTNGELSEDGMKVPPIAVSMSEPGARLDSMSRVDLSRVSTIKHDTPVRELGRIENTPPTDPRRELLLHQYRSFRQRTPSITGAAPADSATTYLGRSGAPSQAARRTGNPDDDNDHASSDDDDDGKDENHNTRDQDAMMRARRFRDAILQLRQQNRTYAAALMSHLRDNGYTYEAAYRHMLASTTQNNSRAVPSSTQTAQPSRRRQRVDHASSEESSEESSDSSGDDTEHG</sequence>
<gene>
    <name evidence="3" type="ORF">M409DRAFT_29826</name>
</gene>
<evidence type="ECO:0000256" key="1">
    <source>
        <dbReference type="SAM" id="MobiDB-lite"/>
    </source>
</evidence>
<feature type="region of interest" description="Disordered" evidence="1">
    <location>
        <begin position="331"/>
        <end position="357"/>
    </location>
</feature>
<proteinExistence type="predicted"/>
<feature type="compositionally biased region" description="Acidic residues" evidence="1">
    <location>
        <begin position="560"/>
        <end position="576"/>
    </location>
</feature>
<feature type="domain" description="DUF6590" evidence="2">
    <location>
        <begin position="255"/>
        <end position="401"/>
    </location>
</feature>
<name>A0A6A6C1G6_ZASCE</name>
<feature type="compositionally biased region" description="Low complexity" evidence="1">
    <location>
        <begin position="85"/>
        <end position="103"/>
    </location>
</feature>
<feature type="region of interest" description="Disordered" evidence="1">
    <location>
        <begin position="420"/>
        <end position="483"/>
    </location>
</feature>
<dbReference type="InterPro" id="IPR046497">
    <property type="entry name" value="DUF6590"/>
</dbReference>
<dbReference type="AlphaFoldDB" id="A0A6A6C1G6"/>
<reference evidence="3" key="1">
    <citation type="journal article" date="2020" name="Stud. Mycol.">
        <title>101 Dothideomycetes genomes: a test case for predicting lifestyles and emergence of pathogens.</title>
        <authorList>
            <person name="Haridas S."/>
            <person name="Albert R."/>
            <person name="Binder M."/>
            <person name="Bloem J."/>
            <person name="Labutti K."/>
            <person name="Salamov A."/>
            <person name="Andreopoulos B."/>
            <person name="Baker S."/>
            <person name="Barry K."/>
            <person name="Bills G."/>
            <person name="Bluhm B."/>
            <person name="Cannon C."/>
            <person name="Castanera R."/>
            <person name="Culley D."/>
            <person name="Daum C."/>
            <person name="Ezra D."/>
            <person name="Gonzalez J."/>
            <person name="Henrissat B."/>
            <person name="Kuo A."/>
            <person name="Liang C."/>
            <person name="Lipzen A."/>
            <person name="Lutzoni F."/>
            <person name="Magnuson J."/>
            <person name="Mondo S."/>
            <person name="Nolan M."/>
            <person name="Ohm R."/>
            <person name="Pangilinan J."/>
            <person name="Park H.-J."/>
            <person name="Ramirez L."/>
            <person name="Alfaro M."/>
            <person name="Sun H."/>
            <person name="Tritt A."/>
            <person name="Yoshinaga Y."/>
            <person name="Zwiers L.-H."/>
            <person name="Turgeon B."/>
            <person name="Goodwin S."/>
            <person name="Spatafora J."/>
            <person name="Crous P."/>
            <person name="Grigoriev I."/>
        </authorList>
    </citation>
    <scope>NUCLEOTIDE SEQUENCE</scope>
    <source>
        <strain evidence="3">ATCC 36951</strain>
    </source>
</reference>
<dbReference type="Pfam" id="PF20233">
    <property type="entry name" value="DUF6590"/>
    <property type="match status" value="1"/>
</dbReference>
<feature type="compositionally biased region" description="Polar residues" evidence="1">
    <location>
        <begin position="529"/>
        <end position="546"/>
    </location>
</feature>
<feature type="region of interest" description="Disordered" evidence="1">
    <location>
        <begin position="529"/>
        <end position="576"/>
    </location>
</feature>
<evidence type="ECO:0000313" key="4">
    <source>
        <dbReference type="Proteomes" id="UP000799537"/>
    </source>
</evidence>
<dbReference type="EMBL" id="ML993634">
    <property type="protein sequence ID" value="KAF2159659.1"/>
    <property type="molecule type" value="Genomic_DNA"/>
</dbReference>
<evidence type="ECO:0000313" key="3">
    <source>
        <dbReference type="EMBL" id="KAF2159659.1"/>
    </source>
</evidence>
<evidence type="ECO:0000259" key="2">
    <source>
        <dbReference type="Pfam" id="PF20233"/>
    </source>
</evidence>
<dbReference type="GeneID" id="54562916"/>
<dbReference type="RefSeq" id="XP_033660548.1">
    <property type="nucleotide sequence ID" value="XM_033809644.1"/>
</dbReference>
<feature type="compositionally biased region" description="Polar residues" evidence="1">
    <location>
        <begin position="124"/>
        <end position="142"/>
    </location>
</feature>
<keyword evidence="4" id="KW-1185">Reference proteome</keyword>
<protein>
    <recommendedName>
        <fullName evidence="2">DUF6590 domain-containing protein</fullName>
    </recommendedName>
</protein>
<feature type="compositionally biased region" description="Acidic residues" evidence="1">
    <location>
        <begin position="455"/>
        <end position="471"/>
    </location>
</feature>
<organism evidence="3 4">
    <name type="scientific">Zasmidium cellare ATCC 36951</name>
    <dbReference type="NCBI Taxonomy" id="1080233"/>
    <lineage>
        <taxon>Eukaryota</taxon>
        <taxon>Fungi</taxon>
        <taxon>Dikarya</taxon>
        <taxon>Ascomycota</taxon>
        <taxon>Pezizomycotina</taxon>
        <taxon>Dothideomycetes</taxon>
        <taxon>Dothideomycetidae</taxon>
        <taxon>Mycosphaerellales</taxon>
        <taxon>Mycosphaerellaceae</taxon>
        <taxon>Zasmidium</taxon>
    </lineage>
</organism>